<dbReference type="RefSeq" id="WP_152946840.1">
    <property type="nucleotide sequence ID" value="NZ_WHYR01000024.1"/>
</dbReference>
<evidence type="ECO:0000313" key="5">
    <source>
        <dbReference type="Proteomes" id="UP000441717"/>
    </source>
</evidence>
<evidence type="ECO:0000259" key="3">
    <source>
        <dbReference type="PROSITE" id="PS51371"/>
    </source>
</evidence>
<keyword evidence="5" id="KW-1185">Reference proteome</keyword>
<dbReference type="Gene3D" id="3.10.580.10">
    <property type="entry name" value="CBS-domain"/>
    <property type="match status" value="1"/>
</dbReference>
<gene>
    <name evidence="4" type="ORF">GFC01_09975</name>
</gene>
<evidence type="ECO:0000256" key="2">
    <source>
        <dbReference type="PROSITE-ProRule" id="PRU00703"/>
    </source>
</evidence>
<feature type="domain" description="CBS" evidence="3">
    <location>
        <begin position="8"/>
        <end position="67"/>
    </location>
</feature>
<organism evidence="4 5">
    <name type="scientific">Desulfofundulus thermobenzoicus</name>
    <dbReference type="NCBI Taxonomy" id="29376"/>
    <lineage>
        <taxon>Bacteria</taxon>
        <taxon>Bacillati</taxon>
        <taxon>Bacillota</taxon>
        <taxon>Clostridia</taxon>
        <taxon>Eubacteriales</taxon>
        <taxon>Peptococcaceae</taxon>
        <taxon>Desulfofundulus</taxon>
    </lineage>
</organism>
<name>A0A6N7ISP8_9FIRM</name>
<dbReference type="InterPro" id="IPR046342">
    <property type="entry name" value="CBS_dom_sf"/>
</dbReference>
<dbReference type="InterPro" id="IPR000644">
    <property type="entry name" value="CBS_dom"/>
</dbReference>
<accession>A0A6N7ISP8</accession>
<dbReference type="PANTHER" id="PTHR43080:SF2">
    <property type="entry name" value="CBS DOMAIN-CONTAINING PROTEIN"/>
    <property type="match status" value="1"/>
</dbReference>
<protein>
    <submittedName>
        <fullName evidence="4">CBS domain-containing protein</fullName>
    </submittedName>
</protein>
<dbReference type="PROSITE" id="PS51371">
    <property type="entry name" value="CBS"/>
    <property type="match status" value="2"/>
</dbReference>
<dbReference type="InterPro" id="IPR051257">
    <property type="entry name" value="Diverse_CBS-Domain"/>
</dbReference>
<dbReference type="OrthoDB" id="9790355at2"/>
<dbReference type="CDD" id="cd04586">
    <property type="entry name" value="CBS_pair_BON_assoc"/>
    <property type="match status" value="1"/>
</dbReference>
<reference evidence="4 5" key="1">
    <citation type="submission" date="2019-10" db="EMBL/GenBank/DDBJ databases">
        <title>Comparative genomics of sulfur disproportionating microorganisms.</title>
        <authorList>
            <person name="Ward L.M."/>
            <person name="Bertran E."/>
            <person name="Johnston D."/>
        </authorList>
    </citation>
    <scope>NUCLEOTIDE SEQUENCE [LARGE SCALE GENOMIC DNA]</scope>
    <source>
        <strain evidence="4 5">DSM 14055</strain>
    </source>
</reference>
<proteinExistence type="predicted"/>
<evidence type="ECO:0000256" key="1">
    <source>
        <dbReference type="ARBA" id="ARBA00023122"/>
    </source>
</evidence>
<dbReference type="SUPFAM" id="SSF54631">
    <property type="entry name" value="CBS-domain pair"/>
    <property type="match status" value="1"/>
</dbReference>
<dbReference type="Proteomes" id="UP000441717">
    <property type="component" value="Unassembled WGS sequence"/>
</dbReference>
<dbReference type="PANTHER" id="PTHR43080">
    <property type="entry name" value="CBS DOMAIN-CONTAINING PROTEIN CBSX3, MITOCHONDRIAL"/>
    <property type="match status" value="1"/>
</dbReference>
<dbReference type="Pfam" id="PF00571">
    <property type="entry name" value="CBS"/>
    <property type="match status" value="2"/>
</dbReference>
<dbReference type="EMBL" id="WHYR01000024">
    <property type="protein sequence ID" value="MQL52583.1"/>
    <property type="molecule type" value="Genomic_DNA"/>
</dbReference>
<sequence length="162" mass="18338">MITAGELMRRDVYTVHARDKVRDVLNLFVEKHVSGVPVVDDRNNLVGIITDADILRQVHEPPSFLDFISYIVFYDGEAALEGKIQAMLEEPVRKLMTTDVITVTEDTGLSDVAQILSRRRFKKVPVVQGRKLVGIISRSDVVRYLVREFLKKGGGERSSRQI</sequence>
<feature type="domain" description="CBS" evidence="3">
    <location>
        <begin position="96"/>
        <end position="152"/>
    </location>
</feature>
<evidence type="ECO:0000313" key="4">
    <source>
        <dbReference type="EMBL" id="MQL52583.1"/>
    </source>
</evidence>
<keyword evidence="1 2" id="KW-0129">CBS domain</keyword>
<dbReference type="SMART" id="SM00116">
    <property type="entry name" value="CBS"/>
    <property type="match status" value="2"/>
</dbReference>
<dbReference type="AlphaFoldDB" id="A0A6N7ISP8"/>
<comment type="caution">
    <text evidence="4">The sequence shown here is derived from an EMBL/GenBank/DDBJ whole genome shotgun (WGS) entry which is preliminary data.</text>
</comment>